<evidence type="ECO:0000259" key="5">
    <source>
        <dbReference type="Pfam" id="PF01575"/>
    </source>
</evidence>
<protein>
    <submittedName>
        <fullName evidence="7">MaoC-like domain-containing protein</fullName>
    </submittedName>
</protein>
<dbReference type="Pfam" id="PF01575">
    <property type="entry name" value="MaoC_dehydratas"/>
    <property type="match status" value="1"/>
</dbReference>
<evidence type="ECO:0000256" key="3">
    <source>
        <dbReference type="ARBA" id="ARBA00023140"/>
    </source>
</evidence>
<dbReference type="AlphaFoldDB" id="A0A8R1HIV3"/>
<dbReference type="PANTHER" id="PTHR13078">
    <property type="entry name" value="PEROXISOMAL MULTIFUNCTIONAL ENZYME TYPE 2-RELATED"/>
    <property type="match status" value="1"/>
</dbReference>
<evidence type="ECO:0000256" key="2">
    <source>
        <dbReference type="ARBA" id="ARBA00006484"/>
    </source>
</evidence>
<dbReference type="InterPro" id="IPR054357">
    <property type="entry name" value="MFE-2_N"/>
</dbReference>
<dbReference type="FunFam" id="3.10.129.10:FF:000013">
    <property type="entry name" value="Peroxisomal multifunctional enzyme type 2"/>
    <property type="match status" value="1"/>
</dbReference>
<proteinExistence type="inferred from homology"/>
<dbReference type="Proteomes" id="UP000005237">
    <property type="component" value="Unassembled WGS sequence"/>
</dbReference>
<dbReference type="CDD" id="cd03448">
    <property type="entry name" value="HDE_HSD"/>
    <property type="match status" value="1"/>
</dbReference>
<dbReference type="GO" id="GO:0006635">
    <property type="term" value="P:fatty acid beta-oxidation"/>
    <property type="evidence" value="ECO:0007669"/>
    <property type="project" value="TreeGrafter"/>
</dbReference>
<reference evidence="8" key="1">
    <citation type="submission" date="2010-08" db="EMBL/GenBank/DDBJ databases">
        <authorList>
            <consortium name="Caenorhabditis japonica Sequencing Consortium"/>
            <person name="Wilson R.K."/>
        </authorList>
    </citation>
    <scope>NUCLEOTIDE SEQUENCE [LARGE SCALE GENOMIC DNA]</scope>
    <source>
        <strain evidence="8">DF5081</strain>
    </source>
</reference>
<dbReference type="InterPro" id="IPR029069">
    <property type="entry name" value="HotDog_dom_sf"/>
</dbReference>
<sequence length="299" mass="32946">MDKKTACAHIPPDTHFSYTTRDAIIYALGVGARVKEDLRYIYENSDNFQVLPSYVVAPGFASMSLMDWPGIDFDLQRILHGEQYIEVYNPLPEEGNLRSEARVVDIVDKGSFALILCDVTTYDEATGKKISTQQFSTFQSGSGNFGGERTSVHEKKTVPIPTRAPDAVVEQKTSVDQAGLYRMAGGDLNPLHVDPNFAKMSGFKTPILHGLGTFGFATRHVLATWGGNDASKFKAMKVRFSSPVIPGQTLVTETWKDGNRIIFQTKVKETGKTVISNSYMDLHEASAKPTIQDGLDSKL</sequence>
<feature type="domain" description="Peroxisomal multifunctional enzyme type 2-like N-terminal" evidence="6">
    <location>
        <begin position="16"/>
        <end position="141"/>
    </location>
</feature>
<dbReference type="Pfam" id="PF22622">
    <property type="entry name" value="MFE-2_hydrat-2_N"/>
    <property type="match status" value="1"/>
</dbReference>
<keyword evidence="4" id="KW-0456">Lyase</keyword>
<dbReference type="GO" id="GO:0018812">
    <property type="term" value="F:3-hydroxyacyl-CoA dehydratase activity"/>
    <property type="evidence" value="ECO:0007669"/>
    <property type="project" value="UniProtKB-ARBA"/>
</dbReference>
<evidence type="ECO:0000313" key="8">
    <source>
        <dbReference type="Proteomes" id="UP000005237"/>
    </source>
</evidence>
<evidence type="ECO:0000313" key="7">
    <source>
        <dbReference type="EnsemblMetazoa" id="CJA03085.1"/>
    </source>
</evidence>
<feature type="domain" description="MaoC-like" evidence="5">
    <location>
        <begin position="160"/>
        <end position="276"/>
    </location>
</feature>
<dbReference type="OMA" id="FKHTDQE"/>
<evidence type="ECO:0000256" key="4">
    <source>
        <dbReference type="ARBA" id="ARBA00023239"/>
    </source>
</evidence>
<comment type="similarity">
    <text evidence="2">Belongs to the short-chain dehydrogenases/reductases (SDR) family.</text>
</comment>
<dbReference type="InterPro" id="IPR002539">
    <property type="entry name" value="MaoC-like_dom"/>
</dbReference>
<dbReference type="GO" id="GO:0003857">
    <property type="term" value="F:(3S)-3-hydroxyacyl-CoA dehydrogenase (NAD+) activity"/>
    <property type="evidence" value="ECO:0007669"/>
    <property type="project" value="TreeGrafter"/>
</dbReference>
<name>A0A8R1HIV3_CAEJA</name>
<keyword evidence="3" id="KW-0576">Peroxisome</keyword>
<organism evidence="7 8">
    <name type="scientific">Caenorhabditis japonica</name>
    <dbReference type="NCBI Taxonomy" id="281687"/>
    <lineage>
        <taxon>Eukaryota</taxon>
        <taxon>Metazoa</taxon>
        <taxon>Ecdysozoa</taxon>
        <taxon>Nematoda</taxon>
        <taxon>Chromadorea</taxon>
        <taxon>Rhabditida</taxon>
        <taxon>Rhabditina</taxon>
        <taxon>Rhabditomorpha</taxon>
        <taxon>Rhabditoidea</taxon>
        <taxon>Rhabditidae</taxon>
        <taxon>Peloderinae</taxon>
        <taxon>Caenorhabditis</taxon>
    </lineage>
</organism>
<dbReference type="EnsemblMetazoa" id="CJA03085.1">
    <property type="protein sequence ID" value="CJA03085.1"/>
    <property type="gene ID" value="WBGene00122289"/>
</dbReference>
<dbReference type="Gene3D" id="3.10.129.10">
    <property type="entry name" value="Hotdog Thioesterase"/>
    <property type="match status" value="1"/>
</dbReference>
<reference evidence="7" key="2">
    <citation type="submission" date="2022-06" db="UniProtKB">
        <authorList>
            <consortium name="EnsemblMetazoa"/>
        </authorList>
    </citation>
    <scope>IDENTIFICATION</scope>
    <source>
        <strain evidence="7">DF5081</strain>
    </source>
</reference>
<dbReference type="GO" id="GO:0005777">
    <property type="term" value="C:peroxisome"/>
    <property type="evidence" value="ECO:0007669"/>
    <property type="project" value="UniProtKB-SubCell"/>
</dbReference>
<dbReference type="GO" id="GO:0044594">
    <property type="term" value="F:17-beta-hydroxysteroid dehydrogenase (NAD+) activity"/>
    <property type="evidence" value="ECO:0007669"/>
    <property type="project" value="TreeGrafter"/>
</dbReference>
<keyword evidence="8" id="KW-1185">Reference proteome</keyword>
<dbReference type="PANTHER" id="PTHR13078:SF56">
    <property type="entry name" value="PEROXISOMAL MULTIFUNCTIONAL ENZYME TYPE 2"/>
    <property type="match status" value="1"/>
</dbReference>
<comment type="subcellular location">
    <subcellularLocation>
        <location evidence="1">Peroxisome</location>
    </subcellularLocation>
</comment>
<accession>A0A8R1HIV3</accession>
<evidence type="ECO:0000256" key="1">
    <source>
        <dbReference type="ARBA" id="ARBA00004275"/>
    </source>
</evidence>
<dbReference type="SUPFAM" id="SSF54637">
    <property type="entry name" value="Thioesterase/thiol ester dehydrase-isomerase"/>
    <property type="match status" value="2"/>
</dbReference>
<evidence type="ECO:0000259" key="6">
    <source>
        <dbReference type="Pfam" id="PF22622"/>
    </source>
</evidence>